<organism evidence="9 10">
    <name type="scientific">Vitis vinifera</name>
    <name type="common">Grape</name>
    <dbReference type="NCBI Taxonomy" id="29760"/>
    <lineage>
        <taxon>Eukaryota</taxon>
        <taxon>Viridiplantae</taxon>
        <taxon>Streptophyta</taxon>
        <taxon>Embryophyta</taxon>
        <taxon>Tracheophyta</taxon>
        <taxon>Spermatophyta</taxon>
        <taxon>Magnoliopsida</taxon>
        <taxon>eudicotyledons</taxon>
        <taxon>Gunneridae</taxon>
        <taxon>Pentapetalae</taxon>
        <taxon>rosids</taxon>
        <taxon>Vitales</taxon>
        <taxon>Vitaceae</taxon>
        <taxon>Viteae</taxon>
        <taxon>Vitis</taxon>
    </lineage>
</organism>
<dbReference type="PIRSF" id="PIRSF037207">
    <property type="entry name" value="ATE1_euk"/>
    <property type="match status" value="1"/>
</dbReference>
<feature type="compositionally biased region" description="Acidic residues" evidence="6">
    <location>
        <begin position="583"/>
        <end position="595"/>
    </location>
</feature>
<evidence type="ECO:0000256" key="4">
    <source>
        <dbReference type="ARBA" id="ARBA00022786"/>
    </source>
</evidence>
<accession>A0A438D5L5</accession>
<dbReference type="EMBL" id="QGNW01001789">
    <property type="protein sequence ID" value="RVW30687.1"/>
    <property type="molecule type" value="Genomic_DNA"/>
</dbReference>
<dbReference type="InterPro" id="IPR007472">
    <property type="entry name" value="N-end_Aminoacyl_Trfase_C"/>
</dbReference>
<dbReference type="Proteomes" id="UP000288805">
    <property type="component" value="Unassembled WGS sequence"/>
</dbReference>
<dbReference type="AlphaFoldDB" id="A0A438D5L5"/>
<feature type="region of interest" description="Disordered" evidence="6">
    <location>
        <begin position="1"/>
        <end position="24"/>
    </location>
</feature>
<gene>
    <name evidence="9" type="primary">ATE1_0</name>
    <name evidence="9" type="ORF">CK203_097289</name>
</gene>
<feature type="region of interest" description="Disordered" evidence="6">
    <location>
        <begin position="583"/>
        <end position="603"/>
    </location>
</feature>
<evidence type="ECO:0000313" key="9">
    <source>
        <dbReference type="EMBL" id="RVW30687.1"/>
    </source>
</evidence>
<dbReference type="PANTHER" id="PTHR21367:SF1">
    <property type="entry name" value="ARGINYL-TRNA--PROTEIN TRANSFERASE 1"/>
    <property type="match status" value="1"/>
</dbReference>
<evidence type="ECO:0000256" key="6">
    <source>
        <dbReference type="SAM" id="MobiDB-lite"/>
    </source>
</evidence>
<evidence type="ECO:0000256" key="1">
    <source>
        <dbReference type="ARBA" id="ARBA00009991"/>
    </source>
</evidence>
<keyword evidence="5" id="KW-0012">Acyltransferase</keyword>
<dbReference type="GO" id="GO:0004057">
    <property type="term" value="F:arginyl-tRNA--protein transferase activity"/>
    <property type="evidence" value="ECO:0007669"/>
    <property type="project" value="UniProtKB-EC"/>
</dbReference>
<dbReference type="InterPro" id="IPR017137">
    <property type="entry name" value="Arg-tRNA-P_Trfase_1_euk"/>
</dbReference>
<sequence>MAGKTRNEASSSRSGGGGSNRGESVVVDVGRRRSTCGYCRSGARTSISHGQCLWAHSITVDDYQDLLDRGWRRSGSFLYKPEMERTCCPSYTIRLRADDFVPSKEQLRVSKRMQRYCYEYILFLSCLLNCRITMPRFQDGTLSVKKQDKINDGPKTSKSSGSSIHHEVSGSAAKGTLAGKDEEKNKVEAFMHYLSDQIDNAVCACTESGEFLCDIQLPKASVKMVLPAKRKLQVEGSEDLLYSSNISFQIAATLRRAQSAEKDVPHSKLSRHNAEEDVSSIAFLPKTIAEKLASSLNHMAKVSGMLIRACNGHINFYSARKGNFLSEGIQIVNGAKESPTGSGSEGGCLKKSSECPQGKRRKLEIRLKRSSFDPEEFALYRRYQIKVHNDTPEHVMESSYRRFLVDTPLVFVPPTGDDTVPPCGFGSFHQQYVIDGRLVAVGVIDILPRCLSSKYLFWDPDLAFLSLGKYSALQEIGWIKENQAHCPSLEYYYLGYYIHSCSKMRYKAAYRPSELLCPLRYQWVPFDIARPLLDRQPYVVLSDFAVLQNGESTPHVPENLMEMQHNGLNEEDANDIDDEEMDDADFVNSDDESDSEANGPTSVEIEDGDVSNVLIGLKRSCVRFKDLQHAFGPSERAYLETQLRRYMRAVGAEVAGRMVYSLG</sequence>
<dbReference type="InterPro" id="IPR007471">
    <property type="entry name" value="N-end_Aminoacyl_Trfase_N"/>
</dbReference>
<evidence type="ECO:0000313" key="10">
    <source>
        <dbReference type="Proteomes" id="UP000288805"/>
    </source>
</evidence>
<evidence type="ECO:0000256" key="5">
    <source>
        <dbReference type="ARBA" id="ARBA00023315"/>
    </source>
</evidence>
<comment type="similarity">
    <text evidence="1">Belongs to the R-transferase family.</text>
</comment>
<protein>
    <recommendedName>
        <fullName evidence="2">arginyltransferase</fullName>
        <ecNumber evidence="2">2.3.2.8</ecNumber>
    </recommendedName>
</protein>
<dbReference type="Pfam" id="PF04376">
    <property type="entry name" value="ATE_N"/>
    <property type="match status" value="1"/>
</dbReference>
<comment type="caution">
    <text evidence="9">The sequence shown here is derived from an EMBL/GenBank/DDBJ whole genome shotgun (WGS) entry which is preliminary data.</text>
</comment>
<proteinExistence type="inferred from homology"/>
<feature type="compositionally biased region" description="Polar residues" evidence="6">
    <location>
        <begin position="154"/>
        <end position="163"/>
    </location>
</feature>
<dbReference type="Pfam" id="PF04377">
    <property type="entry name" value="ATE_C"/>
    <property type="match status" value="1"/>
</dbReference>
<keyword evidence="3 9" id="KW-0808">Transferase</keyword>
<feature type="domain" description="N-end rule aminoacyl transferase C-terminal" evidence="8">
    <location>
        <begin position="375"/>
        <end position="517"/>
    </location>
</feature>
<evidence type="ECO:0000256" key="3">
    <source>
        <dbReference type="ARBA" id="ARBA00022679"/>
    </source>
</evidence>
<dbReference type="EC" id="2.3.2.8" evidence="2"/>
<evidence type="ECO:0000256" key="2">
    <source>
        <dbReference type="ARBA" id="ARBA00012025"/>
    </source>
</evidence>
<evidence type="ECO:0000259" key="7">
    <source>
        <dbReference type="Pfam" id="PF04376"/>
    </source>
</evidence>
<feature type="region of interest" description="Disordered" evidence="6">
    <location>
        <begin position="148"/>
        <end position="177"/>
    </location>
</feature>
<evidence type="ECO:0000259" key="8">
    <source>
        <dbReference type="Pfam" id="PF04377"/>
    </source>
</evidence>
<dbReference type="SUPFAM" id="SSF55729">
    <property type="entry name" value="Acyl-CoA N-acyltransferases (Nat)"/>
    <property type="match status" value="1"/>
</dbReference>
<dbReference type="InterPro" id="IPR030700">
    <property type="entry name" value="N-end_Aminoacyl_Trfase"/>
</dbReference>
<reference evidence="9 10" key="1">
    <citation type="journal article" date="2018" name="PLoS Genet.">
        <title>Population sequencing reveals clonal diversity and ancestral inbreeding in the grapevine cultivar Chardonnay.</title>
        <authorList>
            <person name="Roach M.J."/>
            <person name="Johnson D.L."/>
            <person name="Bohlmann J."/>
            <person name="van Vuuren H.J."/>
            <person name="Jones S.J."/>
            <person name="Pretorius I.S."/>
            <person name="Schmidt S.A."/>
            <person name="Borneman A.R."/>
        </authorList>
    </citation>
    <scope>NUCLEOTIDE SEQUENCE [LARGE SCALE GENOMIC DNA]</scope>
    <source>
        <strain evidence="10">cv. Chardonnay</strain>
        <tissue evidence="9">Leaf</tissue>
    </source>
</reference>
<keyword evidence="4" id="KW-0833">Ubl conjugation pathway</keyword>
<dbReference type="PANTHER" id="PTHR21367">
    <property type="entry name" value="ARGININE-TRNA-PROTEIN TRANSFERASE 1"/>
    <property type="match status" value="1"/>
</dbReference>
<feature type="domain" description="N-end aminoacyl transferase N-terminal" evidence="7">
    <location>
        <begin position="34"/>
        <end position="106"/>
    </location>
</feature>
<name>A0A438D5L5_VITVI</name>
<dbReference type="InterPro" id="IPR016181">
    <property type="entry name" value="Acyl_CoA_acyltransferase"/>
</dbReference>